<dbReference type="RefSeq" id="WP_142589519.1">
    <property type="nucleotide sequence ID" value="NZ_CABFWE030000011.1"/>
</dbReference>
<evidence type="ECO:0000256" key="2">
    <source>
        <dbReference type="ARBA" id="ARBA00022676"/>
    </source>
</evidence>
<dbReference type="Gene3D" id="3.90.550.10">
    <property type="entry name" value="Spore Coat Polysaccharide Biosynthesis Protein SpsA, Chain A"/>
    <property type="match status" value="1"/>
</dbReference>
<reference evidence="5 6" key="1">
    <citation type="submission" date="2020-11" db="EMBL/GenBank/DDBJ databases">
        <authorList>
            <person name="Lassalle F."/>
        </authorList>
    </citation>
    <scope>NUCLEOTIDE SEQUENCE [LARGE SCALE GENOMIC DNA]</scope>
    <source>
        <strain evidence="5 6">AB21</strain>
    </source>
</reference>
<evidence type="ECO:0000256" key="3">
    <source>
        <dbReference type="ARBA" id="ARBA00022679"/>
    </source>
</evidence>
<dbReference type="InterPro" id="IPR029044">
    <property type="entry name" value="Nucleotide-diphossugar_trans"/>
</dbReference>
<keyword evidence="4" id="KW-0472">Membrane</keyword>
<comment type="caution">
    <text evidence="5">The sequence shown here is derived from an EMBL/GenBank/DDBJ whole genome shotgun (WGS) entry which is preliminary data.</text>
</comment>
<comment type="similarity">
    <text evidence="1">Belongs to the glycosyltransferase 2 family.</text>
</comment>
<keyword evidence="3 5" id="KW-0808">Transferase</keyword>
<feature type="transmembrane region" description="Helical" evidence="4">
    <location>
        <begin position="299"/>
        <end position="325"/>
    </location>
</feature>
<protein>
    <submittedName>
        <fullName evidence="5">Glycosyl transferase</fullName>
    </submittedName>
</protein>
<dbReference type="PANTHER" id="PTHR43630:SF1">
    <property type="entry name" value="POLY-BETA-1,6-N-ACETYL-D-GLUCOSAMINE SYNTHASE"/>
    <property type="match status" value="1"/>
</dbReference>
<keyword evidence="4" id="KW-0812">Transmembrane</keyword>
<feature type="transmembrane region" description="Helical" evidence="4">
    <location>
        <begin position="331"/>
        <end position="349"/>
    </location>
</feature>
<dbReference type="SUPFAM" id="SSF53448">
    <property type="entry name" value="Nucleotide-diphospho-sugar transferases"/>
    <property type="match status" value="1"/>
</dbReference>
<accession>A0ABN7JWX3</accession>
<keyword evidence="4" id="KW-1133">Transmembrane helix</keyword>
<sequence length="400" mass="43540">MGVIAGLMSSAVAIGISVANLYLVSQVVTGCLPARRRPVPPAWRPRISILIPAHDEEENISRVIESLKPQLRKADRILVVADNCTDRTATLAADANAEVLVRNDEFHKGKGYALHAGVGHLAKDPPEILVVIDADCVAAPGALDLLAGEAHRTERPVQGRYLMLASPERAEEQGLAEFSFLVKNRIRPLGLHRLGVACQLTGSGMAFPFSLLSQVDLFHGHLVEDLKLGIELARLDAPPLFCDDAIITSEFPASRTGELSQRQRWEKGRLQIISSLSLMLLHLGTYLRPRLFLLVLDALIPPLALWATALMTYAVGMVILGVLGFVTWEPAVAGTNLIAFATAIAIAWLTQGRKSVKFAAGMASTPGMICQRLKSYRFLARHGTNEWIRTDRTAGKTEET</sequence>
<evidence type="ECO:0000313" key="6">
    <source>
        <dbReference type="Proteomes" id="UP000601041"/>
    </source>
</evidence>
<keyword evidence="6" id="KW-1185">Reference proteome</keyword>
<keyword evidence="2" id="KW-0328">Glycosyltransferase</keyword>
<dbReference type="CDD" id="cd06438">
    <property type="entry name" value="EpsO_like"/>
    <property type="match status" value="1"/>
</dbReference>
<evidence type="ECO:0000313" key="5">
    <source>
        <dbReference type="EMBL" id="CAD7052325.1"/>
    </source>
</evidence>
<dbReference type="EMBL" id="CABFWE030000011">
    <property type="protein sequence ID" value="CAD7052325.1"/>
    <property type="molecule type" value="Genomic_DNA"/>
</dbReference>
<dbReference type="GO" id="GO:0016740">
    <property type="term" value="F:transferase activity"/>
    <property type="evidence" value="ECO:0007669"/>
    <property type="project" value="UniProtKB-KW"/>
</dbReference>
<proteinExistence type="inferred from homology"/>
<dbReference type="Pfam" id="PF13641">
    <property type="entry name" value="Glyco_tranf_2_3"/>
    <property type="match status" value="1"/>
</dbReference>
<dbReference type="PANTHER" id="PTHR43630">
    <property type="entry name" value="POLY-BETA-1,6-N-ACETYL-D-GLUCOSAMINE SYNTHASE"/>
    <property type="match status" value="1"/>
</dbReference>
<organism evidence="5 6">
    <name type="scientific">Pseudorhizobium halotolerans</name>
    <dbReference type="NCBI Taxonomy" id="1233081"/>
    <lineage>
        <taxon>Bacteria</taxon>
        <taxon>Pseudomonadati</taxon>
        <taxon>Pseudomonadota</taxon>
        <taxon>Alphaproteobacteria</taxon>
        <taxon>Hyphomicrobiales</taxon>
        <taxon>Rhizobiaceae</taxon>
        <taxon>Rhizobium/Agrobacterium group</taxon>
        <taxon>Pseudorhizobium</taxon>
    </lineage>
</organism>
<dbReference type="Proteomes" id="UP000601041">
    <property type="component" value="Unassembled WGS sequence"/>
</dbReference>
<gene>
    <name evidence="5" type="ORF">RHAB21_04431</name>
</gene>
<evidence type="ECO:0000256" key="4">
    <source>
        <dbReference type="SAM" id="Phobius"/>
    </source>
</evidence>
<evidence type="ECO:0000256" key="1">
    <source>
        <dbReference type="ARBA" id="ARBA00006739"/>
    </source>
</evidence>
<name>A0ABN7JWX3_9HYPH</name>
<feature type="transmembrane region" description="Helical" evidence="4">
    <location>
        <begin position="270"/>
        <end position="287"/>
    </location>
</feature>